<keyword evidence="4" id="KW-1185">Reference proteome</keyword>
<reference evidence="3 4" key="1">
    <citation type="submission" date="2020-04" db="EMBL/GenBank/DDBJ databases">
        <title>Gordonia sp. nov. TBRC 11910.</title>
        <authorList>
            <person name="Suriyachadkun C."/>
        </authorList>
    </citation>
    <scope>NUCLEOTIDE SEQUENCE [LARGE SCALE GENOMIC DNA]</scope>
    <source>
        <strain evidence="3 4">TBRC 11910</strain>
    </source>
</reference>
<evidence type="ECO:0000313" key="3">
    <source>
        <dbReference type="EMBL" id="NMO02928.1"/>
    </source>
</evidence>
<name>A0A848L5N9_9ACTN</name>
<comment type="similarity">
    <text evidence="1">Belongs to the enoyl-CoA hydratase/isomerase family.</text>
</comment>
<feature type="domain" description="MaoC-like" evidence="2">
    <location>
        <begin position="15"/>
        <end position="122"/>
    </location>
</feature>
<dbReference type="RefSeq" id="WP_170195438.1">
    <property type="nucleotide sequence ID" value="NZ_JABBNB010000018.1"/>
</dbReference>
<proteinExistence type="inferred from homology"/>
<dbReference type="CDD" id="cd03450">
    <property type="entry name" value="NodN"/>
    <property type="match status" value="1"/>
</dbReference>
<accession>A0A848L5N9</accession>
<dbReference type="Pfam" id="PF01575">
    <property type="entry name" value="MaoC_dehydratas"/>
    <property type="match status" value="1"/>
</dbReference>
<gene>
    <name evidence="3" type="ORF">HH308_17085</name>
</gene>
<sequence>MREFATIDELASYEGHLGYSEWHTIDQERVDGFGRITADEQWIHVDPVRAADGPFGTTIAHGYLTLSMIPAMTREIYSLNGVRMGVNYGLNKVRFVAPVVVGSRIRAGAEVQEVTEVSENCTQITLLVRIECDGVAKPACIA</sequence>
<dbReference type="InterPro" id="IPR039375">
    <property type="entry name" value="NodN-like"/>
</dbReference>
<evidence type="ECO:0000313" key="4">
    <source>
        <dbReference type="Proteomes" id="UP000550729"/>
    </source>
</evidence>
<dbReference type="PANTHER" id="PTHR42993:SF1">
    <property type="entry name" value="MAOC-LIKE DEHYDRATASE DOMAIN-CONTAINING PROTEIN"/>
    <property type="match status" value="1"/>
</dbReference>
<evidence type="ECO:0000259" key="2">
    <source>
        <dbReference type="Pfam" id="PF01575"/>
    </source>
</evidence>
<dbReference type="Proteomes" id="UP000550729">
    <property type="component" value="Unassembled WGS sequence"/>
</dbReference>
<evidence type="ECO:0000256" key="1">
    <source>
        <dbReference type="ARBA" id="ARBA00005254"/>
    </source>
</evidence>
<dbReference type="Gene3D" id="3.10.129.10">
    <property type="entry name" value="Hotdog Thioesterase"/>
    <property type="match status" value="1"/>
</dbReference>
<dbReference type="InterPro" id="IPR029069">
    <property type="entry name" value="HotDog_dom_sf"/>
</dbReference>
<organism evidence="3 4">
    <name type="scientific">Gordonia asplenii</name>
    <dbReference type="NCBI Taxonomy" id="2725283"/>
    <lineage>
        <taxon>Bacteria</taxon>
        <taxon>Bacillati</taxon>
        <taxon>Actinomycetota</taxon>
        <taxon>Actinomycetes</taxon>
        <taxon>Mycobacteriales</taxon>
        <taxon>Gordoniaceae</taxon>
        <taxon>Gordonia</taxon>
    </lineage>
</organism>
<comment type="caution">
    <text evidence="3">The sequence shown here is derived from an EMBL/GenBank/DDBJ whole genome shotgun (WGS) entry which is preliminary data.</text>
</comment>
<protein>
    <submittedName>
        <fullName evidence="3">MaoC family dehydratase</fullName>
    </submittedName>
</protein>
<dbReference type="EMBL" id="JABBNB010000018">
    <property type="protein sequence ID" value="NMO02928.1"/>
    <property type="molecule type" value="Genomic_DNA"/>
</dbReference>
<dbReference type="InterPro" id="IPR002539">
    <property type="entry name" value="MaoC-like_dom"/>
</dbReference>
<dbReference type="SUPFAM" id="SSF54637">
    <property type="entry name" value="Thioesterase/thiol ester dehydrase-isomerase"/>
    <property type="match status" value="1"/>
</dbReference>
<dbReference type="AlphaFoldDB" id="A0A848L5N9"/>
<dbReference type="PANTHER" id="PTHR42993">
    <property type="entry name" value="MAOC-LIKE DEHYDRATASE DOMAIN-CONTAINING PROTEIN"/>
    <property type="match status" value="1"/>
</dbReference>